<dbReference type="Pfam" id="PF03401">
    <property type="entry name" value="TctC"/>
    <property type="match status" value="1"/>
</dbReference>
<dbReference type="PANTHER" id="PTHR42928">
    <property type="entry name" value="TRICARBOXYLATE-BINDING PROTEIN"/>
    <property type="match status" value="1"/>
</dbReference>
<dbReference type="Proteomes" id="UP000005808">
    <property type="component" value="Unassembled WGS sequence"/>
</dbReference>
<dbReference type="InterPro" id="IPR005064">
    <property type="entry name" value="BUG"/>
</dbReference>
<dbReference type="Gene3D" id="3.40.190.150">
    <property type="entry name" value="Bordetella uptake gene, domain 1"/>
    <property type="match status" value="1"/>
</dbReference>
<dbReference type="PATRIC" id="fig|1127483.3.peg.3003"/>
<name>H1S589_9BURK</name>
<dbReference type="EMBL" id="AHJE01000036">
    <property type="protein sequence ID" value="EHP42256.1"/>
    <property type="molecule type" value="Genomic_DNA"/>
</dbReference>
<evidence type="ECO:0000313" key="2">
    <source>
        <dbReference type="EMBL" id="EHP42256.1"/>
    </source>
</evidence>
<accession>H1S589</accession>
<dbReference type="InterPro" id="IPR042100">
    <property type="entry name" value="Bug_dom1"/>
</dbReference>
<organism evidence="2 3">
    <name type="scientific">Cupriavidus basilensis OR16</name>
    <dbReference type="NCBI Taxonomy" id="1127483"/>
    <lineage>
        <taxon>Bacteria</taxon>
        <taxon>Pseudomonadati</taxon>
        <taxon>Pseudomonadota</taxon>
        <taxon>Betaproteobacteria</taxon>
        <taxon>Burkholderiales</taxon>
        <taxon>Burkholderiaceae</taxon>
        <taxon>Cupriavidus</taxon>
    </lineage>
</organism>
<comment type="caution">
    <text evidence="2">The sequence shown here is derived from an EMBL/GenBank/DDBJ whole genome shotgun (WGS) entry which is preliminary data.</text>
</comment>
<dbReference type="AlphaFoldDB" id="H1S589"/>
<evidence type="ECO:0000256" key="1">
    <source>
        <dbReference type="ARBA" id="ARBA00006987"/>
    </source>
</evidence>
<comment type="similarity">
    <text evidence="1">Belongs to the UPF0065 (bug) family.</text>
</comment>
<dbReference type="PANTHER" id="PTHR42928:SF5">
    <property type="entry name" value="BLR1237 PROTEIN"/>
    <property type="match status" value="1"/>
</dbReference>
<reference evidence="2 3" key="1">
    <citation type="journal article" date="2012" name="J. Bacteriol.">
        <title>De Novo Genome Project of Cupriavidus basilensis OR16.</title>
        <authorList>
            <person name="Cserhati M."/>
            <person name="Kriszt B."/>
            <person name="Szoboszlay S."/>
            <person name="Toth A."/>
            <person name="Szabo I."/>
            <person name="Tancsics A."/>
            <person name="Nagy I."/>
            <person name="Horvath B."/>
            <person name="Nagy I."/>
            <person name="Kukolya J."/>
        </authorList>
    </citation>
    <scope>NUCLEOTIDE SEQUENCE [LARGE SCALE GENOMIC DNA]</scope>
    <source>
        <strain evidence="2 3">OR16</strain>
    </source>
</reference>
<evidence type="ECO:0000313" key="3">
    <source>
        <dbReference type="Proteomes" id="UP000005808"/>
    </source>
</evidence>
<proteinExistence type="inferred from homology"/>
<gene>
    <name evidence="2" type="ORF">OR16_14984</name>
</gene>
<evidence type="ECO:0008006" key="4">
    <source>
        <dbReference type="Google" id="ProtNLM"/>
    </source>
</evidence>
<sequence length="101" mass="10920">MTSAKRMPALPDVPTLMESGLAGFDVLEWNGFFVPKGTPPRVVERLAAAVRAALNDPKVNARLLDLGVVPVGSSPQAFGQFLQTELSRWARLVKQSGMTIE</sequence>
<protein>
    <recommendedName>
        <fullName evidence="4">Extra-cytoplasmic solute receptor</fullName>
    </recommendedName>
</protein>